<evidence type="ECO:0000313" key="9">
    <source>
        <dbReference type="Proteomes" id="UP001085076"/>
    </source>
</evidence>
<evidence type="ECO:0000256" key="1">
    <source>
        <dbReference type="ARBA" id="ARBA00004245"/>
    </source>
</evidence>
<dbReference type="Pfam" id="PF06886">
    <property type="entry name" value="TPX2"/>
    <property type="match status" value="2"/>
</dbReference>
<dbReference type="InterPro" id="IPR027329">
    <property type="entry name" value="TPX2_C"/>
</dbReference>
<accession>A0A9D5CDB3</accession>
<keyword evidence="5" id="KW-0206">Cytoskeleton</keyword>
<reference evidence="8" key="1">
    <citation type="submission" date="2021-03" db="EMBL/GenBank/DDBJ databases">
        <authorList>
            <person name="Li Z."/>
            <person name="Yang C."/>
        </authorList>
    </citation>
    <scope>NUCLEOTIDE SEQUENCE</scope>
    <source>
        <strain evidence="8">Dzin_1.0</strain>
        <tissue evidence="8">Leaf</tissue>
    </source>
</reference>
<keyword evidence="9" id="KW-1185">Reference proteome</keyword>
<comment type="subcellular location">
    <subcellularLocation>
        <location evidence="1">Cytoplasm</location>
        <location evidence="1">Cytoskeleton</location>
    </subcellularLocation>
</comment>
<feature type="compositionally biased region" description="Basic and acidic residues" evidence="6">
    <location>
        <begin position="338"/>
        <end position="347"/>
    </location>
</feature>
<sequence length="415" mass="46612">MEKGEDITNSSSQEMEEKSEPNQELSENREEKLKNNKDESLQENEKEMPVESKQAEKNEENSKDSMEKKAKTAAKQTTKGKYTVPQPFSLSSEGRTSKERKSILQQSNPKLSKSLSLRADPQRSLRTIQTQTSLRLEKITEVRQRNTKSGSTLQKVIRTQTSVKVEKSVEVKHGGAKSVDCEQTEQQKESVNKKKDKDQEKEPETKRPLLASKPKSMNQVKGKVQETEENKTKKPNLNSKAKHNVEDLEIKLKKSSTFKASPLPSFYSKRSASLKPKQPEKDEEKEKSKLQKSATFKGSPMPNYYQKKTTTSQNPDLVVKSHVHSKPPTPNLRSKSLSHTESKKMDMTVKTTPQTIRESAKETIKKLFKGPWKVPNAKLAAETKNADQTSSVNTMPGNAEVSSNEGNNVGVAVDA</sequence>
<feature type="compositionally biased region" description="Polar residues" evidence="6">
    <location>
        <begin position="124"/>
        <end position="134"/>
    </location>
</feature>
<name>A0A9D5CDB3_9LILI</name>
<gene>
    <name evidence="8" type="ORF">J5N97_018798</name>
</gene>
<feature type="compositionally biased region" description="Basic and acidic residues" evidence="6">
    <location>
        <begin position="277"/>
        <end position="289"/>
    </location>
</feature>
<feature type="compositionally biased region" description="Polar residues" evidence="6">
    <location>
        <begin position="306"/>
        <end position="315"/>
    </location>
</feature>
<feature type="compositionally biased region" description="Basic and acidic residues" evidence="6">
    <location>
        <begin position="223"/>
        <end position="232"/>
    </location>
</feature>
<feature type="compositionally biased region" description="Basic and acidic residues" evidence="6">
    <location>
        <begin position="243"/>
        <end position="252"/>
    </location>
</feature>
<dbReference type="OrthoDB" id="1704983at2759"/>
<organism evidence="8 9">
    <name type="scientific">Dioscorea zingiberensis</name>
    <dbReference type="NCBI Taxonomy" id="325984"/>
    <lineage>
        <taxon>Eukaryota</taxon>
        <taxon>Viridiplantae</taxon>
        <taxon>Streptophyta</taxon>
        <taxon>Embryophyta</taxon>
        <taxon>Tracheophyta</taxon>
        <taxon>Spermatophyta</taxon>
        <taxon>Magnoliopsida</taxon>
        <taxon>Liliopsida</taxon>
        <taxon>Dioscoreales</taxon>
        <taxon>Dioscoreaceae</taxon>
        <taxon>Dioscorea</taxon>
    </lineage>
</organism>
<feature type="compositionally biased region" description="Basic and acidic residues" evidence="6">
    <location>
        <begin position="164"/>
        <end position="173"/>
    </location>
</feature>
<keyword evidence="3" id="KW-0963">Cytoplasm</keyword>
<dbReference type="Proteomes" id="UP001085076">
    <property type="component" value="Miscellaneous, Linkage group lg05"/>
</dbReference>
<evidence type="ECO:0000256" key="5">
    <source>
        <dbReference type="ARBA" id="ARBA00023212"/>
    </source>
</evidence>
<protein>
    <recommendedName>
        <fullName evidence="7">TPX2 C-terminal domain-containing protein</fullName>
    </recommendedName>
</protein>
<feature type="domain" description="TPX2 C-terminal" evidence="7">
    <location>
        <begin position="277"/>
        <end position="315"/>
    </location>
</feature>
<feature type="compositionally biased region" description="Basic and acidic residues" evidence="6">
    <location>
        <begin position="15"/>
        <end position="70"/>
    </location>
</feature>
<feature type="compositionally biased region" description="Basic and acidic residues" evidence="6">
    <location>
        <begin position="185"/>
        <end position="207"/>
    </location>
</feature>
<comment type="caution">
    <text evidence="8">The sequence shown here is derived from an EMBL/GenBank/DDBJ whole genome shotgun (WGS) entry which is preliminary data.</text>
</comment>
<dbReference type="AlphaFoldDB" id="A0A9D5CDB3"/>
<comment type="similarity">
    <text evidence="2">Belongs to the TPX2 family.</text>
</comment>
<feature type="compositionally biased region" description="Polar residues" evidence="6">
    <location>
        <begin position="103"/>
        <end position="115"/>
    </location>
</feature>
<evidence type="ECO:0000256" key="2">
    <source>
        <dbReference type="ARBA" id="ARBA00005885"/>
    </source>
</evidence>
<evidence type="ECO:0000256" key="3">
    <source>
        <dbReference type="ARBA" id="ARBA00022490"/>
    </source>
</evidence>
<feature type="region of interest" description="Disordered" evidence="6">
    <location>
        <begin position="380"/>
        <end position="415"/>
    </location>
</feature>
<feature type="compositionally biased region" description="Polar residues" evidence="6">
    <location>
        <begin position="386"/>
        <end position="407"/>
    </location>
</feature>
<dbReference type="GO" id="GO:0005874">
    <property type="term" value="C:microtubule"/>
    <property type="evidence" value="ECO:0007669"/>
    <property type="project" value="UniProtKB-KW"/>
</dbReference>
<feature type="compositionally biased region" description="Basic and acidic residues" evidence="6">
    <location>
        <begin position="135"/>
        <end position="144"/>
    </location>
</feature>
<feature type="region of interest" description="Disordered" evidence="6">
    <location>
        <begin position="1"/>
        <end position="357"/>
    </location>
</feature>
<dbReference type="EMBL" id="JAGGNH010000005">
    <property type="protein sequence ID" value="KAJ0970839.1"/>
    <property type="molecule type" value="Genomic_DNA"/>
</dbReference>
<evidence type="ECO:0000256" key="4">
    <source>
        <dbReference type="ARBA" id="ARBA00022701"/>
    </source>
</evidence>
<evidence type="ECO:0000259" key="7">
    <source>
        <dbReference type="Pfam" id="PF06886"/>
    </source>
</evidence>
<feature type="compositionally biased region" description="Polar residues" evidence="6">
    <location>
        <begin position="147"/>
        <end position="161"/>
    </location>
</feature>
<keyword evidence="4" id="KW-0493">Microtubule</keyword>
<evidence type="ECO:0000313" key="8">
    <source>
        <dbReference type="EMBL" id="KAJ0970839.1"/>
    </source>
</evidence>
<proteinExistence type="inferred from homology"/>
<feature type="domain" description="TPX2 C-terminal" evidence="7">
    <location>
        <begin position="227"/>
        <end position="270"/>
    </location>
</feature>
<reference evidence="8" key="2">
    <citation type="journal article" date="2022" name="Hortic Res">
        <title>The genome of Dioscorea zingiberensis sheds light on the biosynthesis, origin and evolution of the medicinally important diosgenin saponins.</title>
        <authorList>
            <person name="Li Y."/>
            <person name="Tan C."/>
            <person name="Li Z."/>
            <person name="Guo J."/>
            <person name="Li S."/>
            <person name="Chen X."/>
            <person name="Wang C."/>
            <person name="Dai X."/>
            <person name="Yang H."/>
            <person name="Song W."/>
            <person name="Hou L."/>
            <person name="Xu J."/>
            <person name="Tong Z."/>
            <person name="Xu A."/>
            <person name="Yuan X."/>
            <person name="Wang W."/>
            <person name="Yang Q."/>
            <person name="Chen L."/>
            <person name="Sun Z."/>
            <person name="Wang K."/>
            <person name="Pan B."/>
            <person name="Chen J."/>
            <person name="Bao Y."/>
            <person name="Liu F."/>
            <person name="Qi X."/>
            <person name="Gang D.R."/>
            <person name="Wen J."/>
            <person name="Li J."/>
        </authorList>
    </citation>
    <scope>NUCLEOTIDE SEQUENCE</scope>
    <source>
        <strain evidence="8">Dzin_1.0</strain>
    </source>
</reference>
<evidence type="ECO:0000256" key="6">
    <source>
        <dbReference type="SAM" id="MobiDB-lite"/>
    </source>
</evidence>